<keyword evidence="4" id="KW-1185">Reference proteome</keyword>
<organism evidence="3 4">
    <name type="scientific">Zasmidium cellare ATCC 36951</name>
    <dbReference type="NCBI Taxonomy" id="1080233"/>
    <lineage>
        <taxon>Eukaryota</taxon>
        <taxon>Fungi</taxon>
        <taxon>Dikarya</taxon>
        <taxon>Ascomycota</taxon>
        <taxon>Pezizomycotina</taxon>
        <taxon>Dothideomycetes</taxon>
        <taxon>Dothideomycetidae</taxon>
        <taxon>Mycosphaerellales</taxon>
        <taxon>Mycosphaerellaceae</taxon>
        <taxon>Zasmidium</taxon>
    </lineage>
</organism>
<reference evidence="3" key="1">
    <citation type="journal article" date="2020" name="Stud. Mycol.">
        <title>101 Dothideomycetes genomes: a test case for predicting lifestyles and emergence of pathogens.</title>
        <authorList>
            <person name="Haridas S."/>
            <person name="Albert R."/>
            <person name="Binder M."/>
            <person name="Bloem J."/>
            <person name="Labutti K."/>
            <person name="Salamov A."/>
            <person name="Andreopoulos B."/>
            <person name="Baker S."/>
            <person name="Barry K."/>
            <person name="Bills G."/>
            <person name="Bluhm B."/>
            <person name="Cannon C."/>
            <person name="Castanera R."/>
            <person name="Culley D."/>
            <person name="Daum C."/>
            <person name="Ezra D."/>
            <person name="Gonzalez J."/>
            <person name="Henrissat B."/>
            <person name="Kuo A."/>
            <person name="Liang C."/>
            <person name="Lipzen A."/>
            <person name="Lutzoni F."/>
            <person name="Magnuson J."/>
            <person name="Mondo S."/>
            <person name="Nolan M."/>
            <person name="Ohm R."/>
            <person name="Pangilinan J."/>
            <person name="Park H.-J."/>
            <person name="Ramirez L."/>
            <person name="Alfaro M."/>
            <person name="Sun H."/>
            <person name="Tritt A."/>
            <person name="Yoshinaga Y."/>
            <person name="Zwiers L.-H."/>
            <person name="Turgeon B."/>
            <person name="Goodwin S."/>
            <person name="Spatafora J."/>
            <person name="Crous P."/>
            <person name="Grigoriev I."/>
        </authorList>
    </citation>
    <scope>NUCLEOTIDE SEQUENCE</scope>
    <source>
        <strain evidence="3">ATCC 36951</strain>
    </source>
</reference>
<dbReference type="OrthoDB" id="3515453at2759"/>
<sequence>MKTTIISTAAVLSLASSGLAQTSEQSEPFQLIIKSADKRIDGKILEACHEGAAIEGLCTVNAEKPTAYNTFQFNTTSGQTISDKNLGPTGLLTFELQADKLNESEPLTFFSDPSTNVALPLFEPTQTGQQVGFDTANCMHVQSSLDDTVNPPTSTKVRGLYRWYVCKTNFEGYVYETLAWVLGNGKPENPSCQKVDVVRQFEKI</sequence>
<dbReference type="GeneID" id="54566394"/>
<gene>
    <name evidence="3" type="ORF">M409DRAFT_55877</name>
</gene>
<dbReference type="EMBL" id="ML993600">
    <property type="protein sequence ID" value="KAF2165494.1"/>
    <property type="molecule type" value="Genomic_DNA"/>
</dbReference>
<dbReference type="InterPro" id="IPR057229">
    <property type="entry name" value="DUF7907"/>
</dbReference>
<evidence type="ECO:0000256" key="1">
    <source>
        <dbReference type="SAM" id="SignalP"/>
    </source>
</evidence>
<evidence type="ECO:0000313" key="3">
    <source>
        <dbReference type="EMBL" id="KAF2165494.1"/>
    </source>
</evidence>
<evidence type="ECO:0000259" key="2">
    <source>
        <dbReference type="Pfam" id="PF25484"/>
    </source>
</evidence>
<name>A0A6A6CE63_ZASCE</name>
<dbReference type="RefSeq" id="XP_033666383.1">
    <property type="nucleotide sequence ID" value="XM_033813122.1"/>
</dbReference>
<protein>
    <recommendedName>
        <fullName evidence="2">DUF7907 domain-containing protein</fullName>
    </recommendedName>
</protein>
<feature type="chain" id="PRO_5025528356" description="DUF7907 domain-containing protein" evidence="1">
    <location>
        <begin position="21"/>
        <end position="204"/>
    </location>
</feature>
<dbReference type="AlphaFoldDB" id="A0A6A6CE63"/>
<accession>A0A6A6CE63</accession>
<feature type="signal peptide" evidence="1">
    <location>
        <begin position="1"/>
        <end position="20"/>
    </location>
</feature>
<proteinExistence type="predicted"/>
<dbReference type="Pfam" id="PF25484">
    <property type="entry name" value="DUF7907"/>
    <property type="match status" value="1"/>
</dbReference>
<feature type="domain" description="DUF7907" evidence="2">
    <location>
        <begin position="26"/>
        <end position="201"/>
    </location>
</feature>
<keyword evidence="1" id="KW-0732">Signal</keyword>
<dbReference type="Proteomes" id="UP000799537">
    <property type="component" value="Unassembled WGS sequence"/>
</dbReference>
<evidence type="ECO:0000313" key="4">
    <source>
        <dbReference type="Proteomes" id="UP000799537"/>
    </source>
</evidence>